<gene>
    <name evidence="1" type="ORF">N3K66_008026</name>
</gene>
<protein>
    <submittedName>
        <fullName evidence="1">Uncharacterized protein</fullName>
    </submittedName>
</protein>
<reference evidence="1" key="1">
    <citation type="submission" date="2022-10" db="EMBL/GenBank/DDBJ databases">
        <title>Complete Genome of Trichothecium roseum strain YXFP-22015, a Plant Pathogen Isolated from Citrus.</title>
        <authorList>
            <person name="Wang Y."/>
            <person name="Zhu L."/>
        </authorList>
    </citation>
    <scope>NUCLEOTIDE SEQUENCE</scope>
    <source>
        <strain evidence="1">YXFP-22015</strain>
    </source>
</reference>
<proteinExistence type="predicted"/>
<accession>A0ACC0US82</accession>
<evidence type="ECO:0000313" key="2">
    <source>
        <dbReference type="Proteomes" id="UP001163324"/>
    </source>
</evidence>
<keyword evidence="2" id="KW-1185">Reference proteome</keyword>
<dbReference type="Proteomes" id="UP001163324">
    <property type="component" value="Chromosome 8"/>
</dbReference>
<organism evidence="1 2">
    <name type="scientific">Trichothecium roseum</name>
    <dbReference type="NCBI Taxonomy" id="47278"/>
    <lineage>
        <taxon>Eukaryota</taxon>
        <taxon>Fungi</taxon>
        <taxon>Dikarya</taxon>
        <taxon>Ascomycota</taxon>
        <taxon>Pezizomycotina</taxon>
        <taxon>Sordariomycetes</taxon>
        <taxon>Hypocreomycetidae</taxon>
        <taxon>Hypocreales</taxon>
        <taxon>Hypocreales incertae sedis</taxon>
        <taxon>Trichothecium</taxon>
    </lineage>
</organism>
<dbReference type="EMBL" id="CM047947">
    <property type="protein sequence ID" value="KAI9897004.1"/>
    <property type="molecule type" value="Genomic_DNA"/>
</dbReference>
<sequence length="112" mass="12084">MLTLACGHALRLTVLPVLPPGSHADQTCSYCTPELRLRILRSAYENNHGLLVRRYREARARGDGAGAARVEEEVKEAVRTFREAVSMVPSPSSSADASSSAEHVKSGALHSK</sequence>
<evidence type="ECO:0000313" key="1">
    <source>
        <dbReference type="EMBL" id="KAI9897004.1"/>
    </source>
</evidence>
<comment type="caution">
    <text evidence="1">The sequence shown here is derived from an EMBL/GenBank/DDBJ whole genome shotgun (WGS) entry which is preliminary data.</text>
</comment>
<name>A0ACC0US82_9HYPO</name>